<dbReference type="GO" id="GO:0000049">
    <property type="term" value="F:tRNA binding"/>
    <property type="evidence" value="ECO:0007669"/>
    <property type="project" value="UniProtKB-KW"/>
</dbReference>
<name>L7VJL3_9FLAO</name>
<dbReference type="HOGENOM" id="CLU_035188_1_0_10"/>
<feature type="region of interest" description="Interaction with tRNA" evidence="9">
    <location>
        <begin position="150"/>
        <end position="152"/>
    </location>
</feature>
<comment type="function">
    <text evidence="9">Catalyzes the 2-thiolation of uridine at the wobble position (U34) of tRNA, leading to the formation of s(2)U34.</text>
</comment>
<dbReference type="PANTHER" id="PTHR11933:SF5">
    <property type="entry name" value="MITOCHONDRIAL TRNA-SPECIFIC 2-THIOURIDYLASE 1"/>
    <property type="match status" value="1"/>
</dbReference>
<proteinExistence type="inferred from homology"/>
<dbReference type="NCBIfam" id="TIGR00420">
    <property type="entry name" value="trmU"/>
    <property type="match status" value="1"/>
</dbReference>
<dbReference type="EC" id="2.8.1.13" evidence="9"/>
<evidence type="ECO:0000259" key="11">
    <source>
        <dbReference type="Pfam" id="PF20259"/>
    </source>
</evidence>
<dbReference type="Pfam" id="PF03054">
    <property type="entry name" value="tRNA_Me_trans"/>
    <property type="match status" value="1"/>
</dbReference>
<dbReference type="Pfam" id="PF20259">
    <property type="entry name" value="tRNA_Me_trans_M"/>
    <property type="match status" value="1"/>
</dbReference>
<feature type="active site" description="Cysteine persulfide intermediate" evidence="9">
    <location>
        <position position="200"/>
    </location>
</feature>
<dbReference type="GO" id="GO:0032259">
    <property type="term" value="P:methylation"/>
    <property type="evidence" value="ECO:0007669"/>
    <property type="project" value="UniProtKB-KW"/>
</dbReference>
<keyword evidence="13" id="KW-1185">Reference proteome</keyword>
<dbReference type="AlphaFoldDB" id="L7VJL3"/>
<dbReference type="GO" id="GO:0008168">
    <property type="term" value="F:methyltransferase activity"/>
    <property type="evidence" value="ECO:0007669"/>
    <property type="project" value="UniProtKB-KW"/>
</dbReference>
<evidence type="ECO:0000256" key="7">
    <source>
        <dbReference type="ARBA" id="ARBA00023157"/>
    </source>
</evidence>
<evidence type="ECO:0000313" key="12">
    <source>
        <dbReference type="EMBL" id="AGC66884.1"/>
    </source>
</evidence>
<reference evidence="12 13" key="1">
    <citation type="journal article" date="2013" name="Environ. Microbiol.">
        <title>The nutrient supplying capabilities of Uzinura, an endosymbiont of armoured scale insects.</title>
        <authorList>
            <person name="Sabree Z.L."/>
            <person name="Huang C.Y."/>
            <person name="Okusu A."/>
            <person name="Moran N.A."/>
            <person name="Normark B.B."/>
        </authorList>
    </citation>
    <scope>NUCLEOTIDE SEQUENCE [LARGE SCALE GENOMIC DNA]</scope>
    <source>
        <strain evidence="12 13">ASNER</strain>
    </source>
</reference>
<evidence type="ECO:0000256" key="8">
    <source>
        <dbReference type="ARBA" id="ARBA00051542"/>
    </source>
</evidence>
<feature type="active site" description="Nucleophile" evidence="9">
    <location>
        <position position="100"/>
    </location>
</feature>
<dbReference type="GO" id="GO:0002143">
    <property type="term" value="P:tRNA wobble position uridine thiolation"/>
    <property type="evidence" value="ECO:0007669"/>
    <property type="project" value="TreeGrafter"/>
</dbReference>
<evidence type="ECO:0000256" key="5">
    <source>
        <dbReference type="ARBA" id="ARBA00022840"/>
    </source>
</evidence>
<dbReference type="OrthoDB" id="9800696at2"/>
<dbReference type="InterPro" id="IPR014729">
    <property type="entry name" value="Rossmann-like_a/b/a_fold"/>
</dbReference>
<dbReference type="STRING" id="1133592.ASNER_119"/>
<evidence type="ECO:0000256" key="1">
    <source>
        <dbReference type="ARBA" id="ARBA00022555"/>
    </source>
</evidence>
<comment type="caution">
    <text evidence="9">Lacks conserved residue(s) required for the propagation of feature annotation.</text>
</comment>
<evidence type="ECO:0000256" key="4">
    <source>
        <dbReference type="ARBA" id="ARBA00022741"/>
    </source>
</evidence>
<accession>L7VJL3</accession>
<keyword evidence="2 9" id="KW-0808">Transferase</keyword>
<dbReference type="Gene3D" id="2.30.30.280">
    <property type="entry name" value="Adenine nucleotide alpha hydrolases-like domains"/>
    <property type="match status" value="1"/>
</dbReference>
<feature type="binding site" evidence="9">
    <location>
        <begin position="7"/>
        <end position="14"/>
    </location>
    <ligand>
        <name>ATP</name>
        <dbReference type="ChEBI" id="CHEBI:30616"/>
    </ligand>
</feature>
<gene>
    <name evidence="12" type="primary">trmU</name>
    <name evidence="9" type="synonym">mnmA</name>
    <name evidence="12" type="ORF">ASNER_119</name>
</gene>
<dbReference type="EMBL" id="CP003263">
    <property type="protein sequence ID" value="AGC66884.1"/>
    <property type="molecule type" value="Genomic_DNA"/>
</dbReference>
<dbReference type="SUPFAM" id="SSF52402">
    <property type="entry name" value="Adenine nucleotide alpha hydrolases-like"/>
    <property type="match status" value="1"/>
</dbReference>
<keyword evidence="12" id="KW-0489">Methyltransferase</keyword>
<dbReference type="InterPro" id="IPR046884">
    <property type="entry name" value="MnmA-like_central"/>
</dbReference>
<feature type="binding site" evidence="9">
    <location>
        <position position="33"/>
    </location>
    <ligand>
        <name>ATP</name>
        <dbReference type="ChEBI" id="CHEBI:30616"/>
    </ligand>
</feature>
<keyword evidence="4 9" id="KW-0547">Nucleotide-binding</keyword>
<dbReference type="NCBIfam" id="NF001138">
    <property type="entry name" value="PRK00143.1"/>
    <property type="match status" value="1"/>
</dbReference>
<feature type="domain" description="tRNA-specific 2-thiouridylase MnmA-like C-terminal" evidence="10">
    <location>
        <begin position="320"/>
        <end position="393"/>
    </location>
</feature>
<dbReference type="HAMAP" id="MF_00144">
    <property type="entry name" value="tRNA_thiouridyl_MnmA"/>
    <property type="match status" value="1"/>
</dbReference>
<evidence type="ECO:0000256" key="3">
    <source>
        <dbReference type="ARBA" id="ARBA00022694"/>
    </source>
</evidence>
<dbReference type="Proteomes" id="UP000011174">
    <property type="component" value="Chromosome"/>
</dbReference>
<dbReference type="InterPro" id="IPR023382">
    <property type="entry name" value="MnmA-like_central_sf"/>
</dbReference>
<comment type="subcellular location">
    <subcellularLocation>
        <location evidence="9">Cytoplasm</location>
    </subcellularLocation>
</comment>
<dbReference type="PATRIC" id="fig|1133592.3.peg.105"/>
<dbReference type="PANTHER" id="PTHR11933">
    <property type="entry name" value="TRNA 5-METHYLAMINOMETHYL-2-THIOURIDYLATE -METHYLTRANSFERASE"/>
    <property type="match status" value="1"/>
</dbReference>
<keyword evidence="3 9" id="KW-0819">tRNA processing</keyword>
<dbReference type="GO" id="GO:0005524">
    <property type="term" value="F:ATP binding"/>
    <property type="evidence" value="ECO:0007669"/>
    <property type="project" value="UniProtKB-KW"/>
</dbReference>
<feature type="site" description="Interaction with tRNA" evidence="9">
    <location>
        <position position="377"/>
    </location>
</feature>
<dbReference type="GO" id="GO:0005737">
    <property type="term" value="C:cytoplasm"/>
    <property type="evidence" value="ECO:0007669"/>
    <property type="project" value="UniProtKB-SubCell"/>
</dbReference>
<dbReference type="InterPro" id="IPR004506">
    <property type="entry name" value="MnmA-like"/>
</dbReference>
<evidence type="ECO:0000256" key="9">
    <source>
        <dbReference type="HAMAP-Rule" id="MF_00144"/>
    </source>
</evidence>
<evidence type="ECO:0000313" key="13">
    <source>
        <dbReference type="Proteomes" id="UP000011174"/>
    </source>
</evidence>
<feature type="region of interest" description="Interaction with tRNA" evidence="9">
    <location>
        <begin position="345"/>
        <end position="346"/>
    </location>
</feature>
<comment type="similarity">
    <text evidence="9">Belongs to the MnmA/TRMU family.</text>
</comment>
<dbReference type="FunFam" id="3.40.50.620:FF:000115">
    <property type="entry name" value="tRNA-specific 2-thiouridylase MnmA"/>
    <property type="match status" value="1"/>
</dbReference>
<dbReference type="Pfam" id="PF20258">
    <property type="entry name" value="tRNA_Me_trans_C"/>
    <property type="match status" value="1"/>
</dbReference>
<keyword evidence="7" id="KW-1015">Disulfide bond</keyword>
<evidence type="ECO:0000256" key="6">
    <source>
        <dbReference type="ARBA" id="ARBA00022884"/>
    </source>
</evidence>
<dbReference type="GO" id="GO:0103016">
    <property type="term" value="F:tRNA-uridine 2-sulfurtransferase activity"/>
    <property type="evidence" value="ECO:0007669"/>
    <property type="project" value="UniProtKB-EC"/>
</dbReference>
<comment type="catalytic activity">
    <reaction evidence="8 9">
        <text>S-sulfanyl-L-cysteinyl-[protein] + uridine(34) in tRNA + AH2 + ATP = 2-thiouridine(34) in tRNA + L-cysteinyl-[protein] + A + AMP + diphosphate + H(+)</text>
        <dbReference type="Rhea" id="RHEA:47032"/>
        <dbReference type="Rhea" id="RHEA-COMP:10131"/>
        <dbReference type="Rhea" id="RHEA-COMP:11726"/>
        <dbReference type="Rhea" id="RHEA-COMP:11727"/>
        <dbReference type="Rhea" id="RHEA-COMP:11728"/>
        <dbReference type="ChEBI" id="CHEBI:13193"/>
        <dbReference type="ChEBI" id="CHEBI:15378"/>
        <dbReference type="ChEBI" id="CHEBI:17499"/>
        <dbReference type="ChEBI" id="CHEBI:29950"/>
        <dbReference type="ChEBI" id="CHEBI:30616"/>
        <dbReference type="ChEBI" id="CHEBI:33019"/>
        <dbReference type="ChEBI" id="CHEBI:61963"/>
        <dbReference type="ChEBI" id="CHEBI:65315"/>
        <dbReference type="ChEBI" id="CHEBI:87170"/>
        <dbReference type="ChEBI" id="CHEBI:456215"/>
        <dbReference type="EC" id="2.8.1.13"/>
    </reaction>
</comment>
<evidence type="ECO:0000256" key="2">
    <source>
        <dbReference type="ARBA" id="ARBA00022679"/>
    </source>
</evidence>
<feature type="binding site" evidence="9">
    <location>
        <position position="124"/>
    </location>
    <ligand>
        <name>ATP</name>
        <dbReference type="ChEBI" id="CHEBI:30616"/>
    </ligand>
</feature>
<dbReference type="Gene3D" id="2.40.30.10">
    <property type="entry name" value="Translation factors"/>
    <property type="match status" value="1"/>
</dbReference>
<sequence>MKKVIVGISGGVDSSVAAMLLKAQGYKVIGIFLRNWNYPNYRENEKCHWIEDSIDAMLICQQLNIPFHIIDMRIEYKKLVVDYMFKEYSSGRTPNPDVLCNRDIKFNIFLKQSISLEADFIATGHYAICKKKNKRNHIFYQLLEGADKKKDQSYFLCQLNQEQLSKSIFPIGKYSKYQVRKKAEEAGLITSKKKDSQGLCFVGKIRISDFLQTQLRCKLGDIIEISSNDPIYQSPIIPISAKEEGFISIFTNRRKYNFGKVIGQHFGAHLFTKGQRKGIRIGGYTEGLFVLDTDIDNNILYVGIGENHPGLYKNALFIKEEDIHWISEDLALFQGNKLNVKCRIRYRQDLQHAQLQRVIKGLYITFEKPQKTINEGQFAAWYLKEALIGSGIIS</sequence>
<feature type="region of interest" description="Interaction with target base in tRNA" evidence="9">
    <location>
        <begin position="95"/>
        <end position="97"/>
    </location>
</feature>
<feature type="domain" description="tRNA-specific 2-thiouridylase MnmA-like central" evidence="11">
    <location>
        <begin position="258"/>
        <end position="303"/>
    </location>
</feature>
<keyword evidence="6 9" id="KW-0694">RNA-binding</keyword>
<keyword evidence="1 9" id="KW-0820">tRNA-binding</keyword>
<protein>
    <recommendedName>
        <fullName evidence="9">tRNA-specific 2-thiouridylase MnmA</fullName>
        <ecNumber evidence="9">2.8.1.13</ecNumber>
    </recommendedName>
</protein>
<dbReference type="Gene3D" id="3.40.50.620">
    <property type="entry name" value="HUPs"/>
    <property type="match status" value="1"/>
</dbReference>
<dbReference type="InterPro" id="IPR046885">
    <property type="entry name" value="MnmA-like_C"/>
</dbReference>
<organism evidence="12 13">
    <name type="scientific">Candidatus Uzinura diaspidicola str. ASNER</name>
    <dbReference type="NCBI Taxonomy" id="1133592"/>
    <lineage>
        <taxon>Bacteria</taxon>
        <taxon>Pseudomonadati</taxon>
        <taxon>Bacteroidota</taxon>
        <taxon>Flavobacteriia</taxon>
        <taxon>Flavobacteriales</taxon>
        <taxon>Candidatus Uzinura</taxon>
    </lineage>
</organism>
<dbReference type="CDD" id="cd01998">
    <property type="entry name" value="MnmA_TRMU-like"/>
    <property type="match status" value="1"/>
</dbReference>
<dbReference type="KEGG" id="udi:ASNER_119"/>
<evidence type="ECO:0000259" key="10">
    <source>
        <dbReference type="Pfam" id="PF20258"/>
    </source>
</evidence>
<keyword evidence="9" id="KW-0963">Cytoplasm</keyword>
<keyword evidence="5 9" id="KW-0067">ATP-binding</keyword>
<feature type="site" description="Interaction with tRNA" evidence="9">
    <location>
        <position position="125"/>
    </location>
</feature>